<comment type="caution">
    <text evidence="1">The sequence shown here is derived from an EMBL/GenBank/DDBJ whole genome shotgun (WGS) entry which is preliminary data.</text>
</comment>
<protein>
    <submittedName>
        <fullName evidence="1">Uncharacterized protein</fullName>
    </submittedName>
</protein>
<name>A0AAV7M786_PLEWA</name>
<reference evidence="1" key="1">
    <citation type="journal article" date="2022" name="bioRxiv">
        <title>Sequencing and chromosome-scale assembly of the giantPleurodeles waltlgenome.</title>
        <authorList>
            <person name="Brown T."/>
            <person name="Elewa A."/>
            <person name="Iarovenko S."/>
            <person name="Subramanian E."/>
            <person name="Araus A.J."/>
            <person name="Petzold A."/>
            <person name="Susuki M."/>
            <person name="Suzuki K.-i.T."/>
            <person name="Hayashi T."/>
            <person name="Toyoda A."/>
            <person name="Oliveira C."/>
            <person name="Osipova E."/>
            <person name="Leigh N.D."/>
            <person name="Simon A."/>
            <person name="Yun M.H."/>
        </authorList>
    </citation>
    <scope>NUCLEOTIDE SEQUENCE</scope>
    <source>
        <strain evidence="1">20211129_DDA</strain>
        <tissue evidence="1">Liver</tissue>
    </source>
</reference>
<sequence>MPPGHKPAPALVAHRRSPRTRRRILLAQRESSALCPRAKKLVQLRCKGAGRGTVELVGATHPLRGVLENLGRLPCTQRVAAGVRVALRKISPQRFPHRQKRTAEVGVV</sequence>
<keyword evidence="2" id="KW-1185">Reference proteome</keyword>
<dbReference type="AlphaFoldDB" id="A0AAV7M786"/>
<evidence type="ECO:0000313" key="1">
    <source>
        <dbReference type="EMBL" id="KAJ1099221.1"/>
    </source>
</evidence>
<proteinExistence type="predicted"/>
<dbReference type="EMBL" id="JANPWB010000014">
    <property type="protein sequence ID" value="KAJ1099221.1"/>
    <property type="molecule type" value="Genomic_DNA"/>
</dbReference>
<evidence type="ECO:0000313" key="2">
    <source>
        <dbReference type="Proteomes" id="UP001066276"/>
    </source>
</evidence>
<dbReference type="Proteomes" id="UP001066276">
    <property type="component" value="Chromosome 10"/>
</dbReference>
<gene>
    <name evidence="1" type="ORF">NDU88_004325</name>
</gene>
<organism evidence="1 2">
    <name type="scientific">Pleurodeles waltl</name>
    <name type="common">Iberian ribbed newt</name>
    <dbReference type="NCBI Taxonomy" id="8319"/>
    <lineage>
        <taxon>Eukaryota</taxon>
        <taxon>Metazoa</taxon>
        <taxon>Chordata</taxon>
        <taxon>Craniata</taxon>
        <taxon>Vertebrata</taxon>
        <taxon>Euteleostomi</taxon>
        <taxon>Amphibia</taxon>
        <taxon>Batrachia</taxon>
        <taxon>Caudata</taxon>
        <taxon>Salamandroidea</taxon>
        <taxon>Salamandridae</taxon>
        <taxon>Pleurodelinae</taxon>
        <taxon>Pleurodeles</taxon>
    </lineage>
</organism>
<accession>A0AAV7M786</accession>